<dbReference type="PANTHER" id="PTHR43212">
    <property type="entry name" value="QUERCETIN 2,3-DIOXYGENASE"/>
    <property type="match status" value="1"/>
</dbReference>
<dbReference type="CDD" id="cd02910">
    <property type="entry name" value="cupin_Yhhw_N"/>
    <property type="match status" value="1"/>
</dbReference>
<dbReference type="EMBL" id="JAFEUP010000003">
    <property type="protein sequence ID" value="MBM7061708.1"/>
    <property type="molecule type" value="Genomic_DNA"/>
</dbReference>
<evidence type="ECO:0000259" key="4">
    <source>
        <dbReference type="Pfam" id="PF17954"/>
    </source>
</evidence>
<evidence type="ECO:0000259" key="3">
    <source>
        <dbReference type="Pfam" id="PF02678"/>
    </source>
</evidence>
<organism evidence="5 6">
    <name type="scientific">Zestomonas insulae</name>
    <dbReference type="NCBI Taxonomy" id="2809017"/>
    <lineage>
        <taxon>Bacteria</taxon>
        <taxon>Pseudomonadati</taxon>
        <taxon>Pseudomonadota</taxon>
        <taxon>Gammaproteobacteria</taxon>
        <taxon>Pseudomonadales</taxon>
        <taxon>Pseudomonadaceae</taxon>
        <taxon>Zestomonas</taxon>
    </lineage>
</organism>
<dbReference type="Proteomes" id="UP000717995">
    <property type="component" value="Unassembled WGS sequence"/>
</dbReference>
<reference evidence="5 6" key="1">
    <citation type="submission" date="2021-02" db="EMBL/GenBank/DDBJ databases">
        <authorList>
            <person name="Lee D.-H."/>
        </authorList>
    </citation>
    <scope>NUCLEOTIDE SEQUENCE [LARGE SCALE GENOMIC DNA]</scope>
    <source>
        <strain evidence="5 6">UL073</strain>
    </source>
</reference>
<name>A0ABS2IGA3_9GAMM</name>
<dbReference type="Pfam" id="PF17954">
    <property type="entry name" value="Pirin_C_2"/>
    <property type="match status" value="1"/>
</dbReference>
<dbReference type="InterPro" id="IPR014710">
    <property type="entry name" value="RmlC-like_jellyroll"/>
</dbReference>
<proteinExistence type="inferred from homology"/>
<feature type="domain" description="Pirin N-terminal" evidence="3">
    <location>
        <begin position="9"/>
        <end position="118"/>
    </location>
</feature>
<dbReference type="PANTHER" id="PTHR43212:SF3">
    <property type="entry name" value="QUERCETIN 2,3-DIOXYGENASE"/>
    <property type="match status" value="1"/>
</dbReference>
<evidence type="ECO:0000256" key="2">
    <source>
        <dbReference type="RuleBase" id="RU003457"/>
    </source>
</evidence>
<feature type="domain" description="Quercetin 2,3-dioxygenase C-terminal cupin" evidence="4">
    <location>
        <begin position="143"/>
        <end position="222"/>
    </location>
</feature>
<evidence type="ECO:0000313" key="6">
    <source>
        <dbReference type="Proteomes" id="UP000717995"/>
    </source>
</evidence>
<accession>A0ABS2IGA3</accession>
<dbReference type="Gene3D" id="2.60.120.10">
    <property type="entry name" value="Jelly Rolls"/>
    <property type="match status" value="2"/>
</dbReference>
<dbReference type="RefSeq" id="WP_205348874.1">
    <property type="nucleotide sequence ID" value="NZ_JAFEUP010000003.1"/>
</dbReference>
<comment type="caution">
    <text evidence="5">The sequence shown here is derived from an EMBL/GenBank/DDBJ whole genome shotgun (WGS) entry which is preliminary data.</text>
</comment>
<sequence length="225" mass="24921">MIIRPSAERGRAQLSWLNSQHSFSFGHYYDPRHQGFSHLRVINDDRVAPGGGFAPHGHRDMEIISYVRSGTLAHRDSLGTEEHIQAGEFQLMRAGSGIQHSEFNASSSEPVHFMQIWIEPAQRGLPPSYQQRAFAAQDGLQAVITPDGANGTLQIAQDATLYRWQGSRLDYQPAAGRWVYLQVLEGTLANAEMTLQAGDGLLVREGEALRFDGHGEALLFDLPAE</sequence>
<evidence type="ECO:0000313" key="5">
    <source>
        <dbReference type="EMBL" id="MBM7061708.1"/>
    </source>
</evidence>
<dbReference type="InterPro" id="IPR041602">
    <property type="entry name" value="Quercetinase_C"/>
</dbReference>
<keyword evidence="6" id="KW-1185">Reference proteome</keyword>
<protein>
    <submittedName>
        <fullName evidence="5">Pirin family protein</fullName>
    </submittedName>
</protein>
<dbReference type="PIRSF" id="PIRSF006232">
    <property type="entry name" value="Pirin"/>
    <property type="match status" value="1"/>
</dbReference>
<dbReference type="Pfam" id="PF02678">
    <property type="entry name" value="Pirin"/>
    <property type="match status" value="1"/>
</dbReference>
<dbReference type="SUPFAM" id="SSF51182">
    <property type="entry name" value="RmlC-like cupins"/>
    <property type="match status" value="1"/>
</dbReference>
<evidence type="ECO:0000256" key="1">
    <source>
        <dbReference type="ARBA" id="ARBA00008416"/>
    </source>
</evidence>
<dbReference type="InterPro" id="IPR011051">
    <property type="entry name" value="RmlC_Cupin_sf"/>
</dbReference>
<dbReference type="InterPro" id="IPR012093">
    <property type="entry name" value="Pirin"/>
</dbReference>
<gene>
    <name evidence="5" type="ORF">JQX08_13430</name>
</gene>
<comment type="similarity">
    <text evidence="1 2">Belongs to the pirin family.</text>
</comment>
<dbReference type="InterPro" id="IPR003829">
    <property type="entry name" value="Pirin_N_dom"/>
</dbReference>